<organism evidence="4 5">
    <name type="scientific">Oceanibaculum pacificum</name>
    <dbReference type="NCBI Taxonomy" id="580166"/>
    <lineage>
        <taxon>Bacteria</taxon>
        <taxon>Pseudomonadati</taxon>
        <taxon>Pseudomonadota</taxon>
        <taxon>Alphaproteobacteria</taxon>
        <taxon>Rhodospirillales</taxon>
        <taxon>Oceanibaculaceae</taxon>
        <taxon>Oceanibaculum</taxon>
    </lineage>
</organism>
<dbReference type="STRING" id="580166.AUP43_12020"/>
<sequence>MPANRLLLIDDDPAIGEFVRKVAEGENYEVAATADPKAFQAALEALDPTVIMLDLAMPSMDGVEMIRFLAEKKCQAQILIISGFDSKMMAAAHRLGDAHGLQMAGVVQKPVRVAELRRLLGSLAVPE</sequence>
<dbReference type="InterPro" id="IPR001789">
    <property type="entry name" value="Sig_transdc_resp-reg_receiver"/>
</dbReference>
<feature type="modified residue" description="4-aspartylphosphate" evidence="2">
    <location>
        <position position="54"/>
    </location>
</feature>
<dbReference type="RefSeq" id="WP_067558340.1">
    <property type="nucleotide sequence ID" value="NZ_LPXN01000134.1"/>
</dbReference>
<evidence type="ECO:0000313" key="5">
    <source>
        <dbReference type="Proteomes" id="UP000076400"/>
    </source>
</evidence>
<evidence type="ECO:0000256" key="1">
    <source>
        <dbReference type="ARBA" id="ARBA00022553"/>
    </source>
</evidence>
<evidence type="ECO:0000313" key="4">
    <source>
        <dbReference type="EMBL" id="KZD04863.1"/>
    </source>
</evidence>
<name>A0A154VU78_9PROT</name>
<gene>
    <name evidence="4" type="ORF">AUP43_12020</name>
</gene>
<proteinExistence type="predicted"/>
<dbReference type="SMART" id="SM00448">
    <property type="entry name" value="REC"/>
    <property type="match status" value="1"/>
</dbReference>
<evidence type="ECO:0000259" key="3">
    <source>
        <dbReference type="PROSITE" id="PS50110"/>
    </source>
</evidence>
<accession>A0A154VU78</accession>
<dbReference type="PANTHER" id="PTHR44591">
    <property type="entry name" value="STRESS RESPONSE REGULATOR PROTEIN 1"/>
    <property type="match status" value="1"/>
</dbReference>
<dbReference type="PROSITE" id="PS50110">
    <property type="entry name" value="RESPONSE_REGULATORY"/>
    <property type="match status" value="1"/>
</dbReference>
<dbReference type="EMBL" id="LPXN01000134">
    <property type="protein sequence ID" value="KZD04863.1"/>
    <property type="molecule type" value="Genomic_DNA"/>
</dbReference>
<keyword evidence="5" id="KW-1185">Reference proteome</keyword>
<dbReference type="InterPro" id="IPR050595">
    <property type="entry name" value="Bact_response_regulator"/>
</dbReference>
<dbReference type="SUPFAM" id="SSF52172">
    <property type="entry name" value="CheY-like"/>
    <property type="match status" value="1"/>
</dbReference>
<dbReference type="Gene3D" id="3.40.50.2300">
    <property type="match status" value="1"/>
</dbReference>
<evidence type="ECO:0000256" key="2">
    <source>
        <dbReference type="PROSITE-ProRule" id="PRU00169"/>
    </source>
</evidence>
<dbReference type="InterPro" id="IPR011006">
    <property type="entry name" value="CheY-like_superfamily"/>
</dbReference>
<dbReference type="PANTHER" id="PTHR44591:SF3">
    <property type="entry name" value="RESPONSE REGULATORY DOMAIN-CONTAINING PROTEIN"/>
    <property type="match status" value="1"/>
</dbReference>
<comment type="caution">
    <text evidence="4">The sequence shown here is derived from an EMBL/GenBank/DDBJ whole genome shotgun (WGS) entry which is preliminary data.</text>
</comment>
<protein>
    <recommendedName>
        <fullName evidence="3">Response regulatory domain-containing protein</fullName>
    </recommendedName>
</protein>
<dbReference type="AlphaFoldDB" id="A0A154VU78"/>
<keyword evidence="1 2" id="KW-0597">Phosphoprotein</keyword>
<dbReference type="Proteomes" id="UP000076400">
    <property type="component" value="Unassembled WGS sequence"/>
</dbReference>
<reference evidence="4 5" key="1">
    <citation type="submission" date="2015-12" db="EMBL/GenBank/DDBJ databases">
        <title>Genome sequence of Oceanibaculum pacificum MCCC 1A02656.</title>
        <authorList>
            <person name="Lu L."/>
            <person name="Lai Q."/>
            <person name="Shao Z."/>
            <person name="Qian P."/>
        </authorList>
    </citation>
    <scope>NUCLEOTIDE SEQUENCE [LARGE SCALE GENOMIC DNA]</scope>
    <source>
        <strain evidence="4 5">MCCC 1A02656</strain>
    </source>
</reference>
<dbReference type="Pfam" id="PF00072">
    <property type="entry name" value="Response_reg"/>
    <property type="match status" value="1"/>
</dbReference>
<dbReference type="GO" id="GO:0000160">
    <property type="term" value="P:phosphorelay signal transduction system"/>
    <property type="evidence" value="ECO:0007669"/>
    <property type="project" value="InterPro"/>
</dbReference>
<feature type="domain" description="Response regulatory" evidence="3">
    <location>
        <begin position="5"/>
        <end position="124"/>
    </location>
</feature>